<evidence type="ECO:0000256" key="7">
    <source>
        <dbReference type="ARBA" id="ARBA00022989"/>
    </source>
</evidence>
<keyword evidence="6" id="KW-0653">Protein transport</keyword>
<dbReference type="EMBL" id="VIVQ01000001">
    <property type="protein sequence ID" value="TWE12881.1"/>
    <property type="molecule type" value="Genomic_DNA"/>
</dbReference>
<proteinExistence type="inferred from homology"/>
<accession>A0A561EB97</accession>
<dbReference type="PANTHER" id="PTHR33909">
    <property type="entry name" value="SEC TRANSLOCON ACCESSORY COMPLEX SUBUNIT YAJC"/>
    <property type="match status" value="1"/>
</dbReference>
<dbReference type="GO" id="GO:0005886">
    <property type="term" value="C:plasma membrane"/>
    <property type="evidence" value="ECO:0007669"/>
    <property type="project" value="UniProtKB-SubCell"/>
</dbReference>
<feature type="region of interest" description="Disordered" evidence="10">
    <location>
        <begin position="97"/>
        <end position="131"/>
    </location>
</feature>
<dbReference type="Proteomes" id="UP000318297">
    <property type="component" value="Unassembled WGS sequence"/>
</dbReference>
<name>A0A561EB97_9MICO</name>
<comment type="subcellular location">
    <subcellularLocation>
        <location evidence="1">Cell membrane</location>
        <topology evidence="1">Single-pass membrane protein</topology>
    </subcellularLocation>
</comment>
<keyword evidence="3" id="KW-0813">Transport</keyword>
<evidence type="ECO:0000256" key="9">
    <source>
        <dbReference type="ARBA" id="ARBA00023136"/>
    </source>
</evidence>
<keyword evidence="7 11" id="KW-1133">Transmembrane helix</keyword>
<gene>
    <name evidence="12" type="ORF">BKA23_1703</name>
</gene>
<evidence type="ECO:0000313" key="13">
    <source>
        <dbReference type="Proteomes" id="UP000318297"/>
    </source>
</evidence>
<organism evidence="12 13">
    <name type="scientific">Rudaeicoccus suwonensis</name>
    <dbReference type="NCBI Taxonomy" id="657409"/>
    <lineage>
        <taxon>Bacteria</taxon>
        <taxon>Bacillati</taxon>
        <taxon>Actinomycetota</taxon>
        <taxon>Actinomycetes</taxon>
        <taxon>Micrococcales</taxon>
        <taxon>Dermacoccaceae</taxon>
        <taxon>Rudaeicoccus</taxon>
    </lineage>
</organism>
<evidence type="ECO:0000256" key="1">
    <source>
        <dbReference type="ARBA" id="ARBA00004162"/>
    </source>
</evidence>
<dbReference type="InterPro" id="IPR003849">
    <property type="entry name" value="Preprotein_translocase_YajC"/>
</dbReference>
<dbReference type="GO" id="GO:0015031">
    <property type="term" value="P:protein transport"/>
    <property type="evidence" value="ECO:0007669"/>
    <property type="project" value="UniProtKB-KW"/>
</dbReference>
<sequence length="131" mass="14187">MLALAQNSSAHHSGSNWGTLLLPVMILLVVFMFWSQRRRQKQTRVAQSQLQVGDEVSTTSGLFGRLVSLDDAVGTLEVAPGVQLRFDRRAIVARSQVDATRDSGPADQAAQIPASANVDLTKTDDPQTKAE</sequence>
<dbReference type="RefSeq" id="WP_145227207.1">
    <property type="nucleotide sequence ID" value="NZ_VIVQ01000001.1"/>
</dbReference>
<dbReference type="SMART" id="SM01323">
    <property type="entry name" value="YajC"/>
    <property type="match status" value="1"/>
</dbReference>
<dbReference type="PANTHER" id="PTHR33909:SF1">
    <property type="entry name" value="SEC TRANSLOCON ACCESSORY COMPLEX SUBUNIT YAJC"/>
    <property type="match status" value="1"/>
</dbReference>
<evidence type="ECO:0000256" key="10">
    <source>
        <dbReference type="SAM" id="MobiDB-lite"/>
    </source>
</evidence>
<keyword evidence="4" id="KW-1003">Cell membrane</keyword>
<comment type="caution">
    <text evidence="12">The sequence shown here is derived from an EMBL/GenBank/DDBJ whole genome shotgun (WGS) entry which is preliminary data.</text>
</comment>
<comment type="similarity">
    <text evidence="2">Belongs to the YajC family.</text>
</comment>
<keyword evidence="5 11" id="KW-0812">Transmembrane</keyword>
<evidence type="ECO:0000256" key="4">
    <source>
        <dbReference type="ARBA" id="ARBA00022475"/>
    </source>
</evidence>
<keyword evidence="9 11" id="KW-0472">Membrane</keyword>
<evidence type="ECO:0000256" key="2">
    <source>
        <dbReference type="ARBA" id="ARBA00006742"/>
    </source>
</evidence>
<evidence type="ECO:0000256" key="6">
    <source>
        <dbReference type="ARBA" id="ARBA00022927"/>
    </source>
</evidence>
<feature type="compositionally biased region" description="Basic and acidic residues" evidence="10">
    <location>
        <begin position="121"/>
        <end position="131"/>
    </location>
</feature>
<evidence type="ECO:0000256" key="11">
    <source>
        <dbReference type="SAM" id="Phobius"/>
    </source>
</evidence>
<keyword evidence="13" id="KW-1185">Reference proteome</keyword>
<evidence type="ECO:0000256" key="8">
    <source>
        <dbReference type="ARBA" id="ARBA00023010"/>
    </source>
</evidence>
<dbReference type="Pfam" id="PF02699">
    <property type="entry name" value="YajC"/>
    <property type="match status" value="1"/>
</dbReference>
<evidence type="ECO:0000256" key="5">
    <source>
        <dbReference type="ARBA" id="ARBA00022692"/>
    </source>
</evidence>
<dbReference type="NCBIfam" id="TIGR00739">
    <property type="entry name" value="yajC"/>
    <property type="match status" value="1"/>
</dbReference>
<evidence type="ECO:0000313" key="12">
    <source>
        <dbReference type="EMBL" id="TWE12881.1"/>
    </source>
</evidence>
<evidence type="ECO:0000256" key="3">
    <source>
        <dbReference type="ARBA" id="ARBA00022448"/>
    </source>
</evidence>
<dbReference type="AlphaFoldDB" id="A0A561EB97"/>
<dbReference type="OrthoDB" id="2200301at2"/>
<feature type="transmembrane region" description="Helical" evidence="11">
    <location>
        <begin position="17"/>
        <end position="34"/>
    </location>
</feature>
<reference evidence="12 13" key="1">
    <citation type="submission" date="2019-06" db="EMBL/GenBank/DDBJ databases">
        <title>Sequencing the genomes of 1000 actinobacteria strains.</title>
        <authorList>
            <person name="Klenk H.-P."/>
        </authorList>
    </citation>
    <scope>NUCLEOTIDE SEQUENCE [LARGE SCALE GENOMIC DNA]</scope>
    <source>
        <strain evidence="12 13">DSM 19560</strain>
    </source>
</reference>
<protein>
    <submittedName>
        <fullName evidence="12">Preprotein translocase subunit YajC</fullName>
    </submittedName>
</protein>
<keyword evidence="8" id="KW-0811">Translocation</keyword>